<dbReference type="Proteomes" id="UP001063166">
    <property type="component" value="Unassembled WGS sequence"/>
</dbReference>
<keyword evidence="6" id="KW-1185">Reference proteome</keyword>
<reference evidence="5" key="1">
    <citation type="submission" date="2022-07" db="EMBL/GenBank/DDBJ databases">
        <title>The genome of Lyophyllum shimeji provides insight into the initial evolution of ectomycorrhizal fungal genome.</title>
        <authorList>
            <person name="Kobayashi Y."/>
            <person name="Shibata T."/>
            <person name="Hirakawa H."/>
            <person name="Shigenobu S."/>
            <person name="Nishiyama T."/>
            <person name="Yamada A."/>
            <person name="Hasebe M."/>
            <person name="Kawaguchi M."/>
        </authorList>
    </citation>
    <scope>NUCLEOTIDE SEQUENCE</scope>
    <source>
        <strain evidence="5">AT787</strain>
    </source>
</reference>
<proteinExistence type="predicted"/>
<dbReference type="GO" id="GO:0008757">
    <property type="term" value="F:S-adenosylmethionine-dependent methyltransferase activity"/>
    <property type="evidence" value="ECO:0007669"/>
    <property type="project" value="InterPro"/>
</dbReference>
<accession>A0A9P3PPN5</accession>
<comment type="caution">
    <text evidence="5">The sequence shown here is derived from an EMBL/GenBank/DDBJ whole genome shotgun (WGS) entry which is preliminary data.</text>
</comment>
<protein>
    <submittedName>
        <fullName evidence="5">Thiopurine S-methyltransferase (TPMT)</fullName>
    </submittedName>
</protein>
<dbReference type="EMBL" id="BRPK01000006">
    <property type="protein sequence ID" value="GLB39289.1"/>
    <property type="molecule type" value="Genomic_DNA"/>
</dbReference>
<dbReference type="PROSITE" id="PS51585">
    <property type="entry name" value="SAM_MT_TPMT"/>
    <property type="match status" value="1"/>
</dbReference>
<organism evidence="5 6">
    <name type="scientific">Lyophyllum shimeji</name>
    <name type="common">Hon-shimeji</name>
    <name type="synonym">Tricholoma shimeji</name>
    <dbReference type="NCBI Taxonomy" id="47721"/>
    <lineage>
        <taxon>Eukaryota</taxon>
        <taxon>Fungi</taxon>
        <taxon>Dikarya</taxon>
        <taxon>Basidiomycota</taxon>
        <taxon>Agaricomycotina</taxon>
        <taxon>Agaricomycetes</taxon>
        <taxon>Agaricomycetidae</taxon>
        <taxon>Agaricales</taxon>
        <taxon>Tricholomatineae</taxon>
        <taxon>Lyophyllaceae</taxon>
        <taxon>Lyophyllum</taxon>
    </lineage>
</organism>
<dbReference type="CDD" id="cd02440">
    <property type="entry name" value="AdoMet_MTases"/>
    <property type="match status" value="1"/>
</dbReference>
<evidence type="ECO:0000313" key="6">
    <source>
        <dbReference type="Proteomes" id="UP001063166"/>
    </source>
</evidence>
<dbReference type="GO" id="GO:0032259">
    <property type="term" value="P:methylation"/>
    <property type="evidence" value="ECO:0007669"/>
    <property type="project" value="UniProtKB-KW"/>
</dbReference>
<evidence type="ECO:0000313" key="5">
    <source>
        <dbReference type="EMBL" id="GLB39289.1"/>
    </source>
</evidence>
<evidence type="ECO:0000256" key="1">
    <source>
        <dbReference type="ARBA" id="ARBA00022553"/>
    </source>
</evidence>
<keyword evidence="4" id="KW-0949">S-adenosyl-L-methionine</keyword>
<dbReference type="InterPro" id="IPR008854">
    <property type="entry name" value="TPMT"/>
</dbReference>
<keyword evidence="3" id="KW-0808">Transferase</keyword>
<dbReference type="PANTHER" id="PTHR32183">
    <property type="match status" value="1"/>
</dbReference>
<keyword evidence="2" id="KW-0489">Methyltransferase</keyword>
<dbReference type="InterPro" id="IPR029063">
    <property type="entry name" value="SAM-dependent_MTases_sf"/>
</dbReference>
<keyword evidence="1" id="KW-0597">Phosphoprotein</keyword>
<dbReference type="SUPFAM" id="SSF53335">
    <property type="entry name" value="S-adenosyl-L-methionine-dependent methyltransferases"/>
    <property type="match status" value="1"/>
</dbReference>
<name>A0A9P3PPN5_LYOSH</name>
<gene>
    <name evidence="5" type="ORF">LshimejAT787_0604510</name>
</gene>
<dbReference type="Pfam" id="PF05724">
    <property type="entry name" value="TPMT"/>
    <property type="match status" value="1"/>
</dbReference>
<sequence length="229" mass="25074">MSSNDTAAVASLPDVAKVREIVESGDPATWDLAWQAGITPWDAGESQPPLREVVESGAIDFPRQGRALVPGCGSGYDVIYIASALRLDTIGMEVAPTAVAKARALLASNEIQTPGRASFELGDFFTLNPSSPEDRFDVIYDYTFFVAIPPARRPEWGRQMSSLVKPGGFLVTLVWPIDAPTEVGPPFFVRVEHYEDVLGDNFVKVFDKVPETSLPRHAGKERIVVWKRS</sequence>
<dbReference type="AlphaFoldDB" id="A0A9P3PPN5"/>
<dbReference type="OrthoDB" id="276151at2759"/>
<dbReference type="PANTHER" id="PTHR32183:SF6">
    <property type="entry name" value="CYSTEINE SULFINATE DESULFINASE_CYSTEINE DESULFURASE AND RELATED ENZYMES"/>
    <property type="match status" value="1"/>
</dbReference>
<evidence type="ECO:0000256" key="4">
    <source>
        <dbReference type="ARBA" id="ARBA00022691"/>
    </source>
</evidence>
<evidence type="ECO:0000256" key="2">
    <source>
        <dbReference type="ARBA" id="ARBA00022603"/>
    </source>
</evidence>
<evidence type="ECO:0000256" key="3">
    <source>
        <dbReference type="ARBA" id="ARBA00022679"/>
    </source>
</evidence>
<dbReference type="Gene3D" id="3.40.50.150">
    <property type="entry name" value="Vaccinia Virus protein VP39"/>
    <property type="match status" value="1"/>
</dbReference>